<protein>
    <submittedName>
        <fullName evidence="2">Uncharacterized protein</fullName>
    </submittedName>
</protein>
<organism evidence="2 3">
    <name type="scientific">Anas platyrhynchos</name>
    <name type="common">Mallard</name>
    <name type="synonym">Anas boschas</name>
    <dbReference type="NCBI Taxonomy" id="8839"/>
    <lineage>
        <taxon>Eukaryota</taxon>
        <taxon>Metazoa</taxon>
        <taxon>Chordata</taxon>
        <taxon>Craniata</taxon>
        <taxon>Vertebrata</taxon>
        <taxon>Euteleostomi</taxon>
        <taxon>Archelosauria</taxon>
        <taxon>Archosauria</taxon>
        <taxon>Dinosauria</taxon>
        <taxon>Saurischia</taxon>
        <taxon>Theropoda</taxon>
        <taxon>Coelurosauria</taxon>
        <taxon>Aves</taxon>
        <taxon>Neognathae</taxon>
        <taxon>Galloanserae</taxon>
        <taxon>Anseriformes</taxon>
        <taxon>Anatidae</taxon>
        <taxon>Anatinae</taxon>
        <taxon>Anas</taxon>
    </lineage>
</organism>
<feature type="region of interest" description="Disordered" evidence="1">
    <location>
        <begin position="115"/>
        <end position="137"/>
    </location>
</feature>
<dbReference type="EMBL" id="KB744074">
    <property type="protein sequence ID" value="EOA96122.1"/>
    <property type="molecule type" value="Genomic_DNA"/>
</dbReference>
<evidence type="ECO:0000313" key="2">
    <source>
        <dbReference type="EMBL" id="EOA96122.1"/>
    </source>
</evidence>
<reference evidence="3" key="1">
    <citation type="journal article" date="2013" name="Nat. Genet.">
        <title>The duck genome and transcriptome provide insight into an avian influenza virus reservoir species.</title>
        <authorList>
            <person name="Huang Y."/>
            <person name="Li Y."/>
            <person name="Burt D.W."/>
            <person name="Chen H."/>
            <person name="Zhang Y."/>
            <person name="Qian W."/>
            <person name="Kim H."/>
            <person name="Gan S."/>
            <person name="Zhao Y."/>
            <person name="Li J."/>
            <person name="Yi K."/>
            <person name="Feng H."/>
            <person name="Zhu P."/>
            <person name="Li B."/>
            <person name="Liu Q."/>
            <person name="Fairley S."/>
            <person name="Magor K.E."/>
            <person name="Du Z."/>
            <person name="Hu X."/>
            <person name="Goodman L."/>
            <person name="Tafer H."/>
            <person name="Vignal A."/>
            <person name="Lee T."/>
            <person name="Kim K.W."/>
            <person name="Sheng Z."/>
            <person name="An Y."/>
            <person name="Searle S."/>
            <person name="Herrero J."/>
            <person name="Groenen M.A."/>
            <person name="Crooijmans R.P."/>
            <person name="Faraut T."/>
            <person name="Cai Q."/>
            <person name="Webster R.G."/>
            <person name="Aldridge J.R."/>
            <person name="Warren W.C."/>
            <person name="Bartschat S."/>
            <person name="Kehr S."/>
            <person name="Marz M."/>
            <person name="Stadler P.F."/>
            <person name="Smith J."/>
            <person name="Kraus R.H."/>
            <person name="Zhao Y."/>
            <person name="Ren L."/>
            <person name="Fei J."/>
            <person name="Morisson M."/>
            <person name="Kaiser P."/>
            <person name="Griffin D.K."/>
            <person name="Rao M."/>
            <person name="Pitel F."/>
            <person name="Wang J."/>
            <person name="Li N."/>
        </authorList>
    </citation>
    <scope>NUCLEOTIDE SEQUENCE [LARGE SCALE GENOMIC DNA]</scope>
</reference>
<dbReference type="Proteomes" id="UP000296049">
    <property type="component" value="Unassembled WGS sequence"/>
</dbReference>
<evidence type="ECO:0000256" key="1">
    <source>
        <dbReference type="SAM" id="MobiDB-lite"/>
    </source>
</evidence>
<name>R0L739_ANAPL</name>
<proteinExistence type="predicted"/>
<keyword evidence="3" id="KW-1185">Reference proteome</keyword>
<accession>R0L739</accession>
<evidence type="ECO:0000313" key="3">
    <source>
        <dbReference type="Proteomes" id="UP000296049"/>
    </source>
</evidence>
<feature type="compositionally biased region" description="Low complexity" evidence="1">
    <location>
        <begin position="120"/>
        <end position="137"/>
    </location>
</feature>
<dbReference type="AlphaFoldDB" id="R0L739"/>
<sequence>MVGKTSFHFKSWKSFSGKPTGMIKRRPEVLDQMSASSTETTRRSTVYLLQTEIMNIQQVSRSSKSEITCSFKDFISLLACLRGLKRFPILYAPKVTGDFGVRASSLLPGIGVPSTQTGVHQQHPCSSQTSQSQSTPSAVQTAMKQHKIFSVQHKVVNSTWHKIFIVGICKKSKGKTRARCIKLEVLHLQALVLLLQQICLGSDHDKNGPFLLFSNCLSVALGLHQETQEHVYTKFTDQAAPCPEYSTIQSSGFTEVKEATLHVDHNNEKRTTDSLLLKASASDSLMQDSADEIQKALMQDSADETQKALTLQHITGEQRLNIPVMHKMDAAASYCLVKSNNELRRCQKDLMVRDQQRHEDKNNRGRDDVGFVADNQANFRARRCEEEVAAEG</sequence>
<gene>
    <name evidence="2" type="ORF">Anapl_05395</name>
</gene>